<protein>
    <recommendedName>
        <fullName evidence="2">DUF559 domain-containing protein</fullName>
    </recommendedName>
</protein>
<comment type="caution">
    <text evidence="1">The sequence shown here is derived from an EMBL/GenBank/DDBJ whole genome shotgun (WGS) entry which is preliminary data.</text>
</comment>
<proteinExistence type="predicted"/>
<dbReference type="Gene3D" id="3.40.960.10">
    <property type="entry name" value="VSR Endonuclease"/>
    <property type="match status" value="1"/>
</dbReference>
<dbReference type="AlphaFoldDB" id="A0A0F9I9F9"/>
<evidence type="ECO:0008006" key="2">
    <source>
        <dbReference type="Google" id="ProtNLM"/>
    </source>
</evidence>
<sequence>MGRYTVDVLLAEEWIALEADGTYWHTMNEKKNPGYKERRDSYLEKMFNLPVIHLSEEEVNILR</sequence>
<accession>A0A0F9I9F9</accession>
<reference evidence="1" key="1">
    <citation type="journal article" date="2015" name="Nature">
        <title>Complex archaea that bridge the gap between prokaryotes and eukaryotes.</title>
        <authorList>
            <person name="Spang A."/>
            <person name="Saw J.H."/>
            <person name="Jorgensen S.L."/>
            <person name="Zaremba-Niedzwiedzka K."/>
            <person name="Martijn J."/>
            <person name="Lind A.E."/>
            <person name="van Eijk R."/>
            <person name="Schleper C."/>
            <person name="Guy L."/>
            <person name="Ettema T.J."/>
        </authorList>
    </citation>
    <scope>NUCLEOTIDE SEQUENCE</scope>
</reference>
<organism evidence="1">
    <name type="scientific">marine sediment metagenome</name>
    <dbReference type="NCBI Taxonomy" id="412755"/>
    <lineage>
        <taxon>unclassified sequences</taxon>
        <taxon>metagenomes</taxon>
        <taxon>ecological metagenomes</taxon>
    </lineage>
</organism>
<gene>
    <name evidence="1" type="ORF">LCGC14_1904570</name>
</gene>
<name>A0A0F9I9F9_9ZZZZ</name>
<dbReference type="EMBL" id="LAZR01020003">
    <property type="protein sequence ID" value="KKL90450.1"/>
    <property type="molecule type" value="Genomic_DNA"/>
</dbReference>
<evidence type="ECO:0000313" key="1">
    <source>
        <dbReference type="EMBL" id="KKL90450.1"/>
    </source>
</evidence>